<evidence type="ECO:0000313" key="5">
    <source>
        <dbReference type="Proteomes" id="UP000311469"/>
    </source>
</evidence>
<dbReference type="AlphaFoldDB" id="A0A5B8CGW2"/>
<dbReference type="PRINTS" id="PR00080">
    <property type="entry name" value="SDRFAMILY"/>
</dbReference>
<dbReference type="Proteomes" id="UP000311469">
    <property type="component" value="Chromosome cSF1"/>
</dbReference>
<proteinExistence type="inferred from homology"/>
<reference evidence="4 5" key="1">
    <citation type="submission" date="2019-06" db="EMBL/GenBank/DDBJ databases">
        <title>Genome organization and adaptive potential of archetypical organophosphate degarding Sphingobium fuliginis ATCC 27551.</title>
        <authorList>
            <person name="Sarwar A."/>
            <person name="Parthasarathy S."/>
            <person name="Singh C."/>
            <person name="Siddavattam D."/>
        </authorList>
    </citation>
    <scope>NUCLEOTIDE SEQUENCE [LARGE SCALE GENOMIC DNA]</scope>
    <source>
        <strain evidence="4 5">ATCC 27551</strain>
    </source>
</reference>
<dbReference type="PANTHER" id="PTHR24321">
    <property type="entry name" value="DEHYDROGENASES, SHORT CHAIN"/>
    <property type="match status" value="1"/>
</dbReference>
<dbReference type="Gene3D" id="3.40.50.720">
    <property type="entry name" value="NAD(P)-binding Rossmann-like Domain"/>
    <property type="match status" value="1"/>
</dbReference>
<dbReference type="EMBL" id="CP041016">
    <property type="protein sequence ID" value="QDC37240.1"/>
    <property type="molecule type" value="Genomic_DNA"/>
</dbReference>
<organism evidence="4 5">
    <name type="scientific">Sphingobium fuliginis ATCC 27551</name>
    <dbReference type="NCBI Taxonomy" id="1208342"/>
    <lineage>
        <taxon>Bacteria</taxon>
        <taxon>Pseudomonadati</taxon>
        <taxon>Pseudomonadota</taxon>
        <taxon>Alphaproteobacteria</taxon>
        <taxon>Sphingomonadales</taxon>
        <taxon>Sphingomonadaceae</taxon>
        <taxon>Sphingobium</taxon>
    </lineage>
</organism>
<dbReference type="InterPro" id="IPR002347">
    <property type="entry name" value="SDR_fam"/>
</dbReference>
<dbReference type="CDD" id="cd05233">
    <property type="entry name" value="SDR_c"/>
    <property type="match status" value="1"/>
</dbReference>
<evidence type="ECO:0000256" key="2">
    <source>
        <dbReference type="ARBA" id="ARBA00023002"/>
    </source>
</evidence>
<sequence length="248" mass="24964">MGRRFEGRSAVVTGAGSGLGEAIAMRLAREGASVGVIDRDQASGERVADAIVTSGGNAVALTADVSQQGEVAAAIAQAASAHGGLHLAVNNAGISLPPASTADQELESWDRIMGINVSGVFYGLKAQIPLILQSGGGAIVNVASIFAFRGLPGHAPYAASKHAVVGLTRSAGLEYCKLGVRINALCPGPFDTSMGRSSGFSEEQVAAMVPAGRAGRPDEAAAAVCFLLSDDAAFVVASEYACDGGLLH</sequence>
<dbReference type="SUPFAM" id="SSF51735">
    <property type="entry name" value="NAD(P)-binding Rossmann-fold domains"/>
    <property type="match status" value="1"/>
</dbReference>
<evidence type="ECO:0000256" key="1">
    <source>
        <dbReference type="ARBA" id="ARBA00006484"/>
    </source>
</evidence>
<comment type="similarity">
    <text evidence="1">Belongs to the short-chain dehydrogenases/reductases (SDR) family.</text>
</comment>
<dbReference type="PROSITE" id="PS00061">
    <property type="entry name" value="ADH_SHORT"/>
    <property type="match status" value="1"/>
</dbReference>
<accession>A0A5B8CGW2</accession>
<dbReference type="InterPro" id="IPR036291">
    <property type="entry name" value="NAD(P)-bd_dom_sf"/>
</dbReference>
<dbReference type="EC" id="1.1.1.47" evidence="4"/>
<evidence type="ECO:0000313" key="4">
    <source>
        <dbReference type="EMBL" id="QDC37240.1"/>
    </source>
</evidence>
<dbReference type="PRINTS" id="PR00081">
    <property type="entry name" value="GDHRDH"/>
</dbReference>
<dbReference type="RefSeq" id="WP_140042039.1">
    <property type="nucleotide sequence ID" value="NZ_CP041016.1"/>
</dbReference>
<dbReference type="Pfam" id="PF13561">
    <property type="entry name" value="adh_short_C2"/>
    <property type="match status" value="1"/>
</dbReference>
<keyword evidence="2 4" id="KW-0560">Oxidoreductase</keyword>
<dbReference type="InterPro" id="IPR020904">
    <property type="entry name" value="Sc_DH/Rdtase_CS"/>
</dbReference>
<dbReference type="NCBIfam" id="NF005559">
    <property type="entry name" value="PRK07231.1"/>
    <property type="match status" value="1"/>
</dbReference>
<dbReference type="GO" id="GO:0018502">
    <property type="term" value="F:2,5-dichloro-2,5-cyclohexadiene-1,4-diol dehydrogenase activity"/>
    <property type="evidence" value="ECO:0007669"/>
    <property type="project" value="RHEA"/>
</dbReference>
<dbReference type="KEGG" id="sufl:FIL70_08420"/>
<gene>
    <name evidence="4" type="ORF">FIL70_08420</name>
</gene>
<dbReference type="GO" id="GO:0047936">
    <property type="term" value="F:glucose 1-dehydrogenase [NAD(P)+] activity"/>
    <property type="evidence" value="ECO:0007669"/>
    <property type="project" value="UniProtKB-EC"/>
</dbReference>
<protein>
    <submittedName>
        <fullName evidence="4">Glucose 1-dehydrogenase</fullName>
        <ecNumber evidence="4">1.1.1.47</ecNumber>
    </submittedName>
</protein>
<dbReference type="FunFam" id="3.40.50.720:FF:000084">
    <property type="entry name" value="Short-chain dehydrogenase reductase"/>
    <property type="match status" value="1"/>
</dbReference>
<evidence type="ECO:0000256" key="3">
    <source>
        <dbReference type="ARBA" id="ARBA00051383"/>
    </source>
</evidence>
<comment type="catalytic activity">
    <reaction evidence="3">
        <text>2,5-dichlorocyclohexa-2,5-dien-1,4-diol + NAD(+) = 2,5-dichlorohydroquinone + NADH + H(+)</text>
        <dbReference type="Rhea" id="RHEA:15741"/>
        <dbReference type="ChEBI" id="CHEBI:15378"/>
        <dbReference type="ChEBI" id="CHEBI:27545"/>
        <dbReference type="ChEBI" id="CHEBI:28975"/>
        <dbReference type="ChEBI" id="CHEBI:57540"/>
        <dbReference type="ChEBI" id="CHEBI:57945"/>
    </reaction>
</comment>
<name>A0A5B8CGW2_SPHSA</name>
<dbReference type="PANTHER" id="PTHR24321:SF8">
    <property type="entry name" value="ESTRADIOL 17-BETA-DEHYDROGENASE 8-RELATED"/>
    <property type="match status" value="1"/>
</dbReference>